<feature type="binding site" evidence="9 11">
    <location>
        <position position="191"/>
    </location>
    <ligand>
        <name>substrate</name>
    </ligand>
</feature>
<evidence type="ECO:0000256" key="1">
    <source>
        <dbReference type="ARBA" id="ARBA00002356"/>
    </source>
</evidence>
<sequence length="247" mass="25217">MPATEPRVIVALDFPRVESALDLLGRLDPGRCRVKIGKELFTRAGPALVERVVRDGFDVFLDLKFHDIPNTVAAACAAAADLGVWMVNVHASGGPAMLAAARARLDQLDQPPLLIAVTVLTSLDAADLAAVGCPGEPADRVLQLARLAQTAGLDGIVCSPREAGGVREALGPAFRLVTPGVRPASAAQGDQKRVMTPAQAVAAGADFLVVGRPVTGAADPMAALSAIEAELASVGPAGDRSVSPAAS</sequence>
<keyword evidence="5 9" id="KW-0665">Pyrimidine biosynthesis</keyword>
<evidence type="ECO:0000256" key="6">
    <source>
        <dbReference type="ARBA" id="ARBA00023239"/>
    </source>
</evidence>
<evidence type="ECO:0000256" key="8">
    <source>
        <dbReference type="ARBA" id="ARBA00061012"/>
    </source>
</evidence>
<comment type="function">
    <text evidence="1 9">Catalyzes the decarboxylation of orotidine 5'-monophosphate (OMP) to uridine 5'-monophosphate (UMP).</text>
</comment>
<feature type="binding site" evidence="9 11">
    <location>
        <position position="182"/>
    </location>
    <ligand>
        <name>substrate</name>
    </ligand>
</feature>
<dbReference type="SUPFAM" id="SSF51366">
    <property type="entry name" value="Ribulose-phoshate binding barrel"/>
    <property type="match status" value="1"/>
</dbReference>
<dbReference type="PANTHER" id="PTHR32119:SF2">
    <property type="entry name" value="OROTIDINE 5'-PHOSPHATE DECARBOXYLASE"/>
    <property type="match status" value="1"/>
</dbReference>
<organism evidence="14 15">
    <name type="scientific">Thiohalocapsa marina</name>
    <dbReference type="NCBI Taxonomy" id="424902"/>
    <lineage>
        <taxon>Bacteria</taxon>
        <taxon>Pseudomonadati</taxon>
        <taxon>Pseudomonadota</taxon>
        <taxon>Gammaproteobacteria</taxon>
        <taxon>Chromatiales</taxon>
        <taxon>Chromatiaceae</taxon>
        <taxon>Thiohalocapsa</taxon>
    </lineage>
</organism>
<dbReference type="Gene3D" id="3.20.20.70">
    <property type="entry name" value="Aldolase class I"/>
    <property type="match status" value="1"/>
</dbReference>
<evidence type="ECO:0000313" key="15">
    <source>
        <dbReference type="Proteomes" id="UP000322981"/>
    </source>
</evidence>
<proteinExistence type="inferred from homology"/>
<evidence type="ECO:0000256" key="2">
    <source>
        <dbReference type="ARBA" id="ARBA00004861"/>
    </source>
</evidence>
<feature type="binding site" evidence="9 11">
    <location>
        <position position="121"/>
    </location>
    <ligand>
        <name>substrate</name>
    </ligand>
</feature>
<dbReference type="Proteomes" id="UP000322981">
    <property type="component" value="Unassembled WGS sequence"/>
</dbReference>
<evidence type="ECO:0000256" key="5">
    <source>
        <dbReference type="ARBA" id="ARBA00022975"/>
    </source>
</evidence>
<dbReference type="InterPro" id="IPR014732">
    <property type="entry name" value="OMPdecase"/>
</dbReference>
<dbReference type="GO" id="GO:0006207">
    <property type="term" value="P:'de novo' pyrimidine nucleobase biosynthetic process"/>
    <property type="evidence" value="ECO:0007669"/>
    <property type="project" value="InterPro"/>
</dbReference>
<keyword evidence="6 9" id="KW-0456">Lyase</keyword>
<feature type="binding site" evidence="9 11">
    <location>
        <position position="212"/>
    </location>
    <ligand>
        <name>substrate</name>
    </ligand>
</feature>
<dbReference type="GO" id="GO:0005829">
    <property type="term" value="C:cytosol"/>
    <property type="evidence" value="ECO:0007669"/>
    <property type="project" value="TreeGrafter"/>
</dbReference>
<dbReference type="EC" id="4.1.1.23" evidence="9"/>
<dbReference type="InterPro" id="IPR001754">
    <property type="entry name" value="OMPdeCOase_dom"/>
</dbReference>
<comment type="subunit">
    <text evidence="3 9">Homodimer.</text>
</comment>
<feature type="active site" description="For OMPdecase activity" evidence="10">
    <location>
        <position position="67"/>
    </location>
</feature>
<feature type="binding site" evidence="9 11">
    <location>
        <position position="211"/>
    </location>
    <ligand>
        <name>substrate</name>
    </ligand>
</feature>
<gene>
    <name evidence="9 14" type="primary">pyrF</name>
    <name evidence="14" type="ORF">F2Q65_08155</name>
</gene>
<comment type="pathway">
    <text evidence="2 9 12">Pyrimidine metabolism; UMP biosynthesis via de novo pathway; UMP from orotate: step 2/2.</text>
</comment>
<feature type="binding site" evidence="9">
    <location>
        <begin position="62"/>
        <end position="71"/>
    </location>
    <ligand>
        <name>substrate</name>
    </ligand>
</feature>
<dbReference type="CDD" id="cd04725">
    <property type="entry name" value="OMP_decarboxylase_like"/>
    <property type="match status" value="1"/>
</dbReference>
<evidence type="ECO:0000256" key="3">
    <source>
        <dbReference type="ARBA" id="ARBA00011738"/>
    </source>
</evidence>
<feature type="active site" description="For OMPdecase activity" evidence="10">
    <location>
        <position position="62"/>
    </location>
</feature>
<feature type="binding site" evidence="9 11">
    <location>
        <position position="35"/>
    </location>
    <ligand>
        <name>substrate</name>
    </ligand>
</feature>
<evidence type="ECO:0000256" key="7">
    <source>
        <dbReference type="ARBA" id="ARBA00049157"/>
    </source>
</evidence>
<evidence type="ECO:0000256" key="11">
    <source>
        <dbReference type="PIRSR" id="PIRSR614732-2"/>
    </source>
</evidence>
<dbReference type="OrthoDB" id="9806203at2"/>
<dbReference type="NCBIfam" id="TIGR01740">
    <property type="entry name" value="pyrF"/>
    <property type="match status" value="1"/>
</dbReference>
<dbReference type="SMART" id="SM00934">
    <property type="entry name" value="OMPdecase"/>
    <property type="match status" value="1"/>
</dbReference>
<dbReference type="PANTHER" id="PTHR32119">
    <property type="entry name" value="OROTIDINE 5'-PHOSPHATE DECARBOXYLASE"/>
    <property type="match status" value="1"/>
</dbReference>
<evidence type="ECO:0000313" key="14">
    <source>
        <dbReference type="EMBL" id="KAA6185658.1"/>
    </source>
</evidence>
<comment type="similarity">
    <text evidence="8 9">Belongs to the OMP decarboxylase family. Type 1 subfamily.</text>
</comment>
<dbReference type="RefSeq" id="WP_150092242.1">
    <property type="nucleotide sequence ID" value="NZ_JBFUOH010000003.1"/>
</dbReference>
<keyword evidence="15" id="KW-1185">Reference proteome</keyword>
<dbReference type="UniPathway" id="UPA00070">
    <property type="reaction ID" value="UER00120"/>
</dbReference>
<evidence type="ECO:0000259" key="13">
    <source>
        <dbReference type="SMART" id="SM00934"/>
    </source>
</evidence>
<evidence type="ECO:0000256" key="4">
    <source>
        <dbReference type="ARBA" id="ARBA00022793"/>
    </source>
</evidence>
<dbReference type="GO" id="GO:0004590">
    <property type="term" value="F:orotidine-5'-phosphate decarboxylase activity"/>
    <property type="evidence" value="ECO:0007669"/>
    <property type="project" value="UniProtKB-UniRule"/>
</dbReference>
<dbReference type="NCBIfam" id="NF001273">
    <property type="entry name" value="PRK00230.1"/>
    <property type="match status" value="1"/>
</dbReference>
<dbReference type="GO" id="GO:0044205">
    <property type="term" value="P:'de novo' UMP biosynthetic process"/>
    <property type="evidence" value="ECO:0007669"/>
    <property type="project" value="UniProtKB-UniRule"/>
</dbReference>
<dbReference type="InterPro" id="IPR013785">
    <property type="entry name" value="Aldolase_TIM"/>
</dbReference>
<feature type="active site" description="Proton donor" evidence="9">
    <location>
        <position position="64"/>
    </location>
</feature>
<evidence type="ECO:0000256" key="10">
    <source>
        <dbReference type="PIRSR" id="PIRSR614732-1"/>
    </source>
</evidence>
<evidence type="ECO:0000256" key="9">
    <source>
        <dbReference type="HAMAP-Rule" id="MF_01200"/>
    </source>
</evidence>
<dbReference type="HAMAP" id="MF_01200_B">
    <property type="entry name" value="OMPdecase_type1_B"/>
    <property type="match status" value="1"/>
</dbReference>
<dbReference type="FunFam" id="3.20.20.70:FF:000015">
    <property type="entry name" value="Orotidine 5'-phosphate decarboxylase"/>
    <property type="match status" value="1"/>
</dbReference>
<dbReference type="Pfam" id="PF00215">
    <property type="entry name" value="OMPdecase"/>
    <property type="match status" value="1"/>
</dbReference>
<name>A0A5M8FLD8_9GAMM</name>
<dbReference type="InterPro" id="IPR047596">
    <property type="entry name" value="OMPdecase_bac"/>
</dbReference>
<dbReference type="InterPro" id="IPR011060">
    <property type="entry name" value="RibuloseP-bd_barrel"/>
</dbReference>
<keyword evidence="4 9" id="KW-0210">Decarboxylase</keyword>
<dbReference type="AlphaFoldDB" id="A0A5M8FLD8"/>
<comment type="caution">
    <text evidence="14">The sequence shown here is derived from an EMBL/GenBank/DDBJ whole genome shotgun (WGS) entry which is preliminary data.</text>
</comment>
<accession>A0A5M8FLD8</accession>
<dbReference type="PROSITE" id="PS00156">
    <property type="entry name" value="OMPDECASE"/>
    <property type="match status" value="1"/>
</dbReference>
<comment type="catalytic activity">
    <reaction evidence="7 9 12">
        <text>orotidine 5'-phosphate + H(+) = UMP + CO2</text>
        <dbReference type="Rhea" id="RHEA:11596"/>
        <dbReference type="ChEBI" id="CHEBI:15378"/>
        <dbReference type="ChEBI" id="CHEBI:16526"/>
        <dbReference type="ChEBI" id="CHEBI:57538"/>
        <dbReference type="ChEBI" id="CHEBI:57865"/>
        <dbReference type="EC" id="4.1.1.23"/>
    </reaction>
</comment>
<feature type="domain" description="Orotidine 5'-phosphate decarboxylase" evidence="13">
    <location>
        <begin position="7"/>
        <end position="227"/>
    </location>
</feature>
<dbReference type="InterPro" id="IPR018089">
    <property type="entry name" value="OMPdecase_AS"/>
</dbReference>
<reference evidence="14 15" key="1">
    <citation type="submission" date="2019-09" db="EMBL/GenBank/DDBJ databases">
        <title>Whole-genome sequence of the purple sulfur bacterium Thiohalocapsa marina DSM 19078.</title>
        <authorList>
            <person name="Kyndt J.A."/>
            <person name="Meyer T.E."/>
        </authorList>
    </citation>
    <scope>NUCLEOTIDE SEQUENCE [LARGE SCALE GENOMIC DNA]</scope>
    <source>
        <strain evidence="14 15">DSM 19078</strain>
    </source>
</reference>
<feature type="binding site" evidence="9 11">
    <location>
        <position position="13"/>
    </location>
    <ligand>
        <name>substrate</name>
    </ligand>
</feature>
<evidence type="ECO:0000256" key="12">
    <source>
        <dbReference type="RuleBase" id="RU000512"/>
    </source>
</evidence>
<dbReference type="EMBL" id="VWXX01000008">
    <property type="protein sequence ID" value="KAA6185658.1"/>
    <property type="molecule type" value="Genomic_DNA"/>
</dbReference>
<feature type="active site" description="For OMPdecase activity" evidence="10">
    <location>
        <position position="64"/>
    </location>
</feature>
<protein>
    <recommendedName>
        <fullName evidence="9">Orotidine 5'-phosphate decarboxylase</fullName>
        <ecNumber evidence="9">4.1.1.23</ecNumber>
    </recommendedName>
    <alternativeName>
        <fullName evidence="9">OMP decarboxylase</fullName>
        <shortName evidence="9">OMPDCase</shortName>
        <shortName evidence="9">OMPdecase</shortName>
    </alternativeName>
</protein>